<evidence type="ECO:0000256" key="1">
    <source>
        <dbReference type="SAM" id="MobiDB-lite"/>
    </source>
</evidence>
<gene>
    <name evidence="2" type="ORF">HDC10342</name>
</gene>
<evidence type="ECO:0000313" key="2">
    <source>
        <dbReference type="EMBL" id="DAA03009.1"/>
    </source>
</evidence>
<proteinExistence type="predicted"/>
<name>Q6IL52_DROME</name>
<protein>
    <submittedName>
        <fullName evidence="2">HDC10342</fullName>
    </submittedName>
</protein>
<sequence>MKPLNERQNLEPAEKKIEYTSETEGRSSTTSKPKSTGNKILTPADDPMGKTLVATAAASTSKSSSNSISPSSNIRSHRSSNTRRQHHLLVVAQMEFLEEMEVGMKCKVAFRFPLLNLTGREKAL</sequence>
<feature type="compositionally biased region" description="Low complexity" evidence="1">
    <location>
        <begin position="54"/>
        <end position="74"/>
    </location>
</feature>
<dbReference type="EMBL" id="BK002164">
    <property type="protein sequence ID" value="DAA03009.1"/>
    <property type="molecule type" value="Genomic_DNA"/>
</dbReference>
<organism evidence="2">
    <name type="scientific">Drosophila melanogaster</name>
    <name type="common">Fruit fly</name>
    <dbReference type="NCBI Taxonomy" id="7227"/>
    <lineage>
        <taxon>Eukaryota</taxon>
        <taxon>Metazoa</taxon>
        <taxon>Ecdysozoa</taxon>
        <taxon>Arthropoda</taxon>
        <taxon>Hexapoda</taxon>
        <taxon>Insecta</taxon>
        <taxon>Pterygota</taxon>
        <taxon>Neoptera</taxon>
        <taxon>Endopterygota</taxon>
        <taxon>Diptera</taxon>
        <taxon>Brachycera</taxon>
        <taxon>Muscomorpha</taxon>
        <taxon>Ephydroidea</taxon>
        <taxon>Drosophilidae</taxon>
        <taxon>Drosophila</taxon>
        <taxon>Sophophora</taxon>
    </lineage>
</organism>
<reference evidence="2" key="1">
    <citation type="journal article" date="2003" name="Genome Biol.">
        <title>An integrated gene annotation and transcriptional profiling approach towards the full gene content of the Drosophila genome.</title>
        <authorList>
            <person name="Hild M."/>
            <person name="Beckmann B."/>
            <person name="Haas S.A."/>
            <person name="Koch B."/>
            <person name="Solovyev V."/>
            <person name="Busold C."/>
            <person name="Fellenberg K."/>
            <person name="Boutros M."/>
            <person name="Vingron M."/>
            <person name="Sauer F."/>
            <person name="Hoheisel J.D."/>
            <person name="Paro R."/>
        </authorList>
    </citation>
    <scope>NUCLEOTIDE SEQUENCE</scope>
</reference>
<feature type="compositionally biased region" description="Basic residues" evidence="1">
    <location>
        <begin position="75"/>
        <end position="84"/>
    </location>
</feature>
<accession>Q6IL52</accession>
<feature type="region of interest" description="Disordered" evidence="1">
    <location>
        <begin position="1"/>
        <end position="84"/>
    </location>
</feature>
<feature type="compositionally biased region" description="Basic and acidic residues" evidence="1">
    <location>
        <begin position="1"/>
        <end position="25"/>
    </location>
</feature>
<dbReference type="AlphaFoldDB" id="Q6IL52"/>